<feature type="domain" description="XPG-I" evidence="4">
    <location>
        <begin position="108"/>
        <end position="178"/>
    </location>
</feature>
<reference evidence="6 7" key="1">
    <citation type="submission" date="2015-09" db="EMBL/GenBank/DDBJ databases">
        <title>Draft genome of a European isolate of the apple canker pathogen Neonectria ditissima.</title>
        <authorList>
            <person name="Gomez-Cortecero A."/>
            <person name="Harrison R.J."/>
            <person name="Armitage A.D."/>
        </authorList>
    </citation>
    <scope>NUCLEOTIDE SEQUENCE [LARGE SCALE GENOMIC DNA]</scope>
    <source>
        <strain evidence="6 7">R09/05</strain>
    </source>
</reference>
<dbReference type="InterPro" id="IPR041177">
    <property type="entry name" value="GEN1_C"/>
</dbReference>
<dbReference type="InterPro" id="IPR006086">
    <property type="entry name" value="XPG-I_dom"/>
</dbReference>
<evidence type="ECO:0000313" key="6">
    <source>
        <dbReference type="EMBL" id="KPM45746.1"/>
    </source>
</evidence>
<dbReference type="OrthoDB" id="2959108at2759"/>
<feature type="compositionally biased region" description="Acidic residues" evidence="3">
    <location>
        <begin position="693"/>
        <end position="703"/>
    </location>
</feature>
<dbReference type="GO" id="GO:0006281">
    <property type="term" value="P:DNA repair"/>
    <property type="evidence" value="ECO:0007669"/>
    <property type="project" value="UniProtKB-ARBA"/>
</dbReference>
<dbReference type="SUPFAM" id="SSF88723">
    <property type="entry name" value="PIN domain-like"/>
    <property type="match status" value="1"/>
</dbReference>
<dbReference type="STRING" id="78410.A0A0P7BGA4"/>
<organism evidence="6 7">
    <name type="scientific">Neonectria ditissima</name>
    <dbReference type="NCBI Taxonomy" id="78410"/>
    <lineage>
        <taxon>Eukaryota</taxon>
        <taxon>Fungi</taxon>
        <taxon>Dikarya</taxon>
        <taxon>Ascomycota</taxon>
        <taxon>Pezizomycotina</taxon>
        <taxon>Sordariomycetes</taxon>
        <taxon>Hypocreomycetidae</taxon>
        <taxon>Hypocreales</taxon>
        <taxon>Nectriaceae</taxon>
        <taxon>Neonectria</taxon>
    </lineage>
</organism>
<dbReference type="Gene3D" id="1.10.150.20">
    <property type="entry name" value="5' to 3' exonuclease, C-terminal subdomain"/>
    <property type="match status" value="1"/>
</dbReference>
<proteinExistence type="predicted"/>
<dbReference type="CDD" id="cd09906">
    <property type="entry name" value="H3TH_YEN1"/>
    <property type="match status" value="1"/>
</dbReference>
<evidence type="ECO:0000256" key="3">
    <source>
        <dbReference type="SAM" id="MobiDB-lite"/>
    </source>
</evidence>
<gene>
    <name evidence="6" type="ORF">AK830_g734</name>
</gene>
<dbReference type="FunFam" id="3.40.50.1010:FF:000051">
    <property type="entry name" value="Rad2-like endonuclease, putative (AFU_orthologue AFUA_3G13260)"/>
    <property type="match status" value="1"/>
</dbReference>
<comment type="caution">
    <text evidence="6">The sequence shown here is derived from an EMBL/GenBank/DDBJ whole genome shotgun (WGS) entry which is preliminary data.</text>
</comment>
<feature type="compositionally biased region" description="Low complexity" evidence="3">
    <location>
        <begin position="575"/>
        <end position="584"/>
    </location>
</feature>
<feature type="region of interest" description="Disordered" evidence="3">
    <location>
        <begin position="503"/>
        <end position="740"/>
    </location>
</feature>
<protein>
    <recommendedName>
        <fullName evidence="8">XPG-I domain-containing protein</fullName>
    </recommendedName>
</protein>
<feature type="compositionally biased region" description="Pro residues" evidence="3">
    <location>
        <begin position="585"/>
        <end position="595"/>
    </location>
</feature>
<evidence type="ECO:0000259" key="5">
    <source>
        <dbReference type="SMART" id="SM00485"/>
    </source>
</evidence>
<evidence type="ECO:0000313" key="7">
    <source>
        <dbReference type="Proteomes" id="UP000050424"/>
    </source>
</evidence>
<dbReference type="SMART" id="SM00484">
    <property type="entry name" value="XPGI"/>
    <property type="match status" value="1"/>
</dbReference>
<dbReference type="GO" id="GO:0043565">
    <property type="term" value="F:sequence-specific DNA binding"/>
    <property type="evidence" value="ECO:0007669"/>
    <property type="project" value="InterPro"/>
</dbReference>
<accession>A0A0P7BGA4</accession>
<dbReference type="InterPro" id="IPR030456">
    <property type="entry name" value="TF_fork_head_CS_2"/>
</dbReference>
<dbReference type="SUPFAM" id="SSF47807">
    <property type="entry name" value="5' to 3' exonuclease, C-terminal subdomain"/>
    <property type="match status" value="1"/>
</dbReference>
<dbReference type="InterPro" id="IPR006085">
    <property type="entry name" value="XPG_DNA_repair_N"/>
</dbReference>
<evidence type="ECO:0000256" key="2">
    <source>
        <dbReference type="ARBA" id="ARBA00022801"/>
    </source>
</evidence>
<dbReference type="GO" id="GO:0008821">
    <property type="term" value="F:crossover junction DNA endonuclease activity"/>
    <property type="evidence" value="ECO:0007669"/>
    <property type="project" value="InterPro"/>
</dbReference>
<feature type="domain" description="XPG N-terminal" evidence="5">
    <location>
        <begin position="1"/>
        <end position="101"/>
    </location>
</feature>
<dbReference type="Pfam" id="PF18380">
    <property type="entry name" value="GEN1_C"/>
    <property type="match status" value="1"/>
</dbReference>
<feature type="compositionally biased region" description="Polar residues" evidence="3">
    <location>
        <begin position="541"/>
        <end position="559"/>
    </location>
</feature>
<dbReference type="InterPro" id="IPR037316">
    <property type="entry name" value="Yen1_H3TH"/>
</dbReference>
<dbReference type="Gene3D" id="3.40.50.1010">
    <property type="entry name" value="5'-nuclease"/>
    <property type="match status" value="2"/>
</dbReference>
<feature type="compositionally biased region" description="Low complexity" evidence="3">
    <location>
        <begin position="509"/>
        <end position="519"/>
    </location>
</feature>
<dbReference type="GO" id="GO:0017108">
    <property type="term" value="F:5'-flap endonuclease activity"/>
    <property type="evidence" value="ECO:0007669"/>
    <property type="project" value="TreeGrafter"/>
</dbReference>
<sequence>MGIKGIYNELGKGRRVSLSKLAAESILNSKRPLRIAIDIAIWQFQTQAAQGGTNPAIRTLFYRLTRLLRTPIEPIFVFDGPNKPALKRNKRSGRGDGVATAQAKRLIQLFGFTFHDAPGEAEAECALLQRHGIVDAVLSEDVDTIMFGCTRTLRNWSNEGKGTEPTHVSVYDITELGLDREGMVLIALMSGGDYLPDGIPGCGVKVAWEAAKAGFGKSVCRLKASDKKGIQAWRDSLRHELSTNENGFFKTRHKALAIPEDFPRFEVLRLYTHPVVSPESRLESVREKFDRKRHLHLEELREFTRETFDWDYRIGAIKFIHVLGPAMLVASILQQTTEGDQVNRITGQRTHFSTDGTSELRLQYIPQAIVPIDLSKEVDEEIAQDRGGLALNSDDEFETSDDGVDSGTASKPTGNVRDPAEPNLAWVLEAVARKCIPSAVEEWEAAKSAKPAKKAPAKNKALASKKAATSKTKAGGGMPFGALDQYTQVEKLVTKDTTTLKVMKDTRAESSSSMSPTRASTRRRLRVPSPLEPSKQPAPSAATSPVRQRTPWTIASSPATPRRTRETGAREAIVIPSSPSSAADSPPPRPSPSPSRPSRILPALSQELPESVRSILSSAGPAEGLRQKPGGVKMTQKVAGASGSQPTKLNQTSMDMFTSKVARPSASQPVISRPPIVAQPAKASTQPINLDDGFSDFDPDSSELETLASLVSRSSPSPVKRTRDVFSSTPSPSPSPSPVRKTILVQHTSSVGFLHEVEVDADEYEERVARETELLQRRGGRGRVTRMSDVVYVDLTLDD</sequence>
<feature type="compositionally biased region" description="Acidic residues" evidence="3">
    <location>
        <begin position="393"/>
        <end position="404"/>
    </location>
</feature>
<dbReference type="InterPro" id="IPR036279">
    <property type="entry name" value="5-3_exonuclease_C_sf"/>
</dbReference>
<feature type="compositionally biased region" description="Polar residues" evidence="3">
    <location>
        <begin position="642"/>
        <end position="656"/>
    </location>
</feature>
<dbReference type="PROSITE" id="PS00658">
    <property type="entry name" value="FORK_HEAD_2"/>
    <property type="match status" value="1"/>
</dbReference>
<evidence type="ECO:0000256" key="1">
    <source>
        <dbReference type="ARBA" id="ARBA00022722"/>
    </source>
</evidence>
<evidence type="ECO:0000259" key="4">
    <source>
        <dbReference type="SMART" id="SM00484"/>
    </source>
</evidence>
<dbReference type="PANTHER" id="PTHR11081:SF75">
    <property type="entry name" value="ENDONUCLEASE, PUTATIVE (AFU_ORTHOLOGUE AFUA_3G13260)-RELATED"/>
    <property type="match status" value="1"/>
</dbReference>
<dbReference type="InterPro" id="IPR006084">
    <property type="entry name" value="XPG/Rad2"/>
</dbReference>
<dbReference type="PRINTS" id="PR00853">
    <property type="entry name" value="XPGRADSUPER"/>
</dbReference>
<dbReference type="FunFam" id="3.40.50.1010:FF:000037">
    <property type="entry name" value="Rad2-like endonuclease, putative (AFU_orthologue AFUA_3G13260)"/>
    <property type="match status" value="1"/>
</dbReference>
<dbReference type="SMART" id="SM00485">
    <property type="entry name" value="XPGN"/>
    <property type="match status" value="1"/>
</dbReference>
<dbReference type="AlphaFoldDB" id="A0A0P7BGA4"/>
<keyword evidence="7" id="KW-1185">Reference proteome</keyword>
<dbReference type="GO" id="GO:0003700">
    <property type="term" value="F:DNA-binding transcription factor activity"/>
    <property type="evidence" value="ECO:0007669"/>
    <property type="project" value="InterPro"/>
</dbReference>
<dbReference type="EMBL" id="LKCW01000005">
    <property type="protein sequence ID" value="KPM45746.1"/>
    <property type="molecule type" value="Genomic_DNA"/>
</dbReference>
<feature type="compositionally biased region" description="Low complexity" evidence="3">
    <location>
        <begin position="458"/>
        <end position="473"/>
    </location>
</feature>
<dbReference type="Pfam" id="PF00752">
    <property type="entry name" value="XPG_N"/>
    <property type="match status" value="1"/>
</dbReference>
<dbReference type="CDD" id="cd09870">
    <property type="entry name" value="PIN_YEN1"/>
    <property type="match status" value="1"/>
</dbReference>
<dbReference type="Proteomes" id="UP000050424">
    <property type="component" value="Unassembled WGS sequence"/>
</dbReference>
<dbReference type="InterPro" id="IPR029060">
    <property type="entry name" value="PIN-like_dom_sf"/>
</dbReference>
<feature type="compositionally biased region" description="Low complexity" evidence="3">
    <location>
        <begin position="596"/>
        <end position="605"/>
    </location>
</feature>
<feature type="region of interest" description="Disordered" evidence="3">
    <location>
        <begin position="386"/>
        <end position="420"/>
    </location>
</feature>
<dbReference type="Pfam" id="PF00867">
    <property type="entry name" value="XPG_I"/>
    <property type="match status" value="1"/>
</dbReference>
<dbReference type="PANTHER" id="PTHR11081">
    <property type="entry name" value="FLAP ENDONUCLEASE FAMILY MEMBER"/>
    <property type="match status" value="1"/>
</dbReference>
<evidence type="ECO:0008006" key="8">
    <source>
        <dbReference type="Google" id="ProtNLM"/>
    </source>
</evidence>
<keyword evidence="2" id="KW-0378">Hydrolase</keyword>
<keyword evidence="1" id="KW-0540">Nuclease</keyword>
<feature type="region of interest" description="Disordered" evidence="3">
    <location>
        <begin position="446"/>
        <end position="479"/>
    </location>
</feature>
<name>A0A0P7BGA4_9HYPO</name>